<protein>
    <submittedName>
        <fullName evidence="9">Putative sodium-coupled monocarboxylate transporter 2</fullName>
    </submittedName>
</protein>
<proteinExistence type="predicted"/>
<feature type="transmembrane region" description="Helical" evidence="8">
    <location>
        <begin position="7"/>
        <end position="25"/>
    </location>
</feature>
<keyword evidence="5" id="KW-0406">Ion transport</keyword>
<evidence type="ECO:0000256" key="8">
    <source>
        <dbReference type="SAM" id="Phobius"/>
    </source>
</evidence>
<feature type="compositionally biased region" description="Basic and acidic residues" evidence="7">
    <location>
        <begin position="174"/>
        <end position="183"/>
    </location>
</feature>
<feature type="region of interest" description="Disordered" evidence="7">
    <location>
        <begin position="164"/>
        <end position="183"/>
    </location>
</feature>
<feature type="transmembrane region" description="Helical" evidence="8">
    <location>
        <begin position="95"/>
        <end position="115"/>
    </location>
</feature>
<keyword evidence="3" id="KW-1003">Cell membrane</keyword>
<keyword evidence="8" id="KW-0812">Transmembrane</keyword>
<keyword evidence="6" id="KW-0739">Sodium transport</keyword>
<organism evidence="9 10">
    <name type="scientific">Stichopus japonicus</name>
    <name type="common">Sea cucumber</name>
    <dbReference type="NCBI Taxonomy" id="307972"/>
    <lineage>
        <taxon>Eukaryota</taxon>
        <taxon>Metazoa</taxon>
        <taxon>Echinodermata</taxon>
        <taxon>Eleutherozoa</taxon>
        <taxon>Echinozoa</taxon>
        <taxon>Holothuroidea</taxon>
        <taxon>Aspidochirotacea</taxon>
        <taxon>Aspidochirotida</taxon>
        <taxon>Stichopodidae</taxon>
        <taxon>Apostichopus</taxon>
    </lineage>
</organism>
<gene>
    <name evidence="9" type="ORF">BSL78_27092</name>
</gene>
<evidence type="ECO:0000256" key="3">
    <source>
        <dbReference type="ARBA" id="ARBA00022475"/>
    </source>
</evidence>
<keyword evidence="10" id="KW-1185">Reference proteome</keyword>
<evidence type="ECO:0000256" key="6">
    <source>
        <dbReference type="ARBA" id="ARBA00023201"/>
    </source>
</evidence>
<keyword evidence="8" id="KW-1133">Transmembrane helix</keyword>
<name>A0A2G8JJZ9_STIJA</name>
<dbReference type="GO" id="GO:0015293">
    <property type="term" value="F:symporter activity"/>
    <property type="evidence" value="ECO:0007669"/>
    <property type="project" value="TreeGrafter"/>
</dbReference>
<dbReference type="GO" id="GO:0006814">
    <property type="term" value="P:sodium ion transport"/>
    <property type="evidence" value="ECO:0007669"/>
    <property type="project" value="UniProtKB-KW"/>
</dbReference>
<dbReference type="Proteomes" id="UP000230750">
    <property type="component" value="Unassembled WGS sequence"/>
</dbReference>
<dbReference type="EMBL" id="MRZV01001750">
    <property type="protein sequence ID" value="PIK36074.1"/>
    <property type="molecule type" value="Genomic_DNA"/>
</dbReference>
<comment type="caution">
    <text evidence="9">The sequence shown here is derived from an EMBL/GenBank/DDBJ whole genome shotgun (WGS) entry which is preliminary data.</text>
</comment>
<reference evidence="9 10" key="1">
    <citation type="journal article" date="2017" name="PLoS Biol.">
        <title>The sea cucumber genome provides insights into morphological evolution and visceral regeneration.</title>
        <authorList>
            <person name="Zhang X."/>
            <person name="Sun L."/>
            <person name="Yuan J."/>
            <person name="Sun Y."/>
            <person name="Gao Y."/>
            <person name="Zhang L."/>
            <person name="Li S."/>
            <person name="Dai H."/>
            <person name="Hamel J.F."/>
            <person name="Liu C."/>
            <person name="Yu Y."/>
            <person name="Liu S."/>
            <person name="Lin W."/>
            <person name="Guo K."/>
            <person name="Jin S."/>
            <person name="Xu P."/>
            <person name="Storey K.B."/>
            <person name="Huan P."/>
            <person name="Zhang T."/>
            <person name="Zhou Y."/>
            <person name="Zhang J."/>
            <person name="Lin C."/>
            <person name="Li X."/>
            <person name="Xing L."/>
            <person name="Huo D."/>
            <person name="Sun M."/>
            <person name="Wang L."/>
            <person name="Mercier A."/>
            <person name="Li F."/>
            <person name="Yang H."/>
            <person name="Xiang J."/>
        </authorList>
    </citation>
    <scope>NUCLEOTIDE SEQUENCE [LARGE SCALE GENOMIC DNA]</scope>
    <source>
        <strain evidence="9">Shaxun</strain>
        <tissue evidence="9">Muscle</tissue>
    </source>
</reference>
<sequence>MLEATSLGAIVGLLSGLIAAFWINIGSQFYPPPLEDPPLYTYNCAARFPGAISNISDYSVGFTEYPMRTGFTEIPGTIGAPDDRPAIATMYALSYSWYSLAFGSTTLIVGLLVSLCTGRTRSSTVDPKLMCPIFDVMACCLPERFRSKLRCGIRYEEEKEGEPELTNYIGVSDQADKTTEEPV</sequence>
<dbReference type="AlphaFoldDB" id="A0A2G8JJZ9"/>
<dbReference type="GO" id="GO:0005886">
    <property type="term" value="C:plasma membrane"/>
    <property type="evidence" value="ECO:0007669"/>
    <property type="project" value="UniProtKB-SubCell"/>
</dbReference>
<accession>A0A2G8JJZ9</accession>
<evidence type="ECO:0000256" key="7">
    <source>
        <dbReference type="SAM" id="MobiDB-lite"/>
    </source>
</evidence>
<keyword evidence="2" id="KW-0813">Transport</keyword>
<evidence type="ECO:0000256" key="4">
    <source>
        <dbReference type="ARBA" id="ARBA00023053"/>
    </source>
</evidence>
<keyword evidence="8" id="KW-0472">Membrane</keyword>
<dbReference type="InterPro" id="IPR051163">
    <property type="entry name" value="Sodium:Solute_Symporter_SSF"/>
</dbReference>
<evidence type="ECO:0000313" key="9">
    <source>
        <dbReference type="EMBL" id="PIK36074.1"/>
    </source>
</evidence>
<evidence type="ECO:0000256" key="5">
    <source>
        <dbReference type="ARBA" id="ARBA00023065"/>
    </source>
</evidence>
<evidence type="ECO:0000313" key="10">
    <source>
        <dbReference type="Proteomes" id="UP000230750"/>
    </source>
</evidence>
<dbReference type="PANTHER" id="PTHR42985">
    <property type="entry name" value="SODIUM-COUPLED MONOCARBOXYLATE TRANSPORTER"/>
    <property type="match status" value="1"/>
</dbReference>
<evidence type="ECO:0000256" key="1">
    <source>
        <dbReference type="ARBA" id="ARBA00004651"/>
    </source>
</evidence>
<evidence type="ECO:0000256" key="2">
    <source>
        <dbReference type="ARBA" id="ARBA00022448"/>
    </source>
</evidence>
<comment type="subcellular location">
    <subcellularLocation>
        <location evidence="1">Cell membrane</location>
        <topology evidence="1">Multi-pass membrane protein</topology>
    </subcellularLocation>
</comment>
<dbReference type="STRING" id="307972.A0A2G8JJZ9"/>
<dbReference type="PANTHER" id="PTHR42985:SF40">
    <property type="entry name" value="LD47995P-RELATED"/>
    <property type="match status" value="1"/>
</dbReference>
<keyword evidence="4" id="KW-0915">Sodium</keyword>
<dbReference type="OrthoDB" id="6132759at2759"/>